<keyword evidence="10" id="KW-1185">Reference proteome</keyword>
<dbReference type="SUPFAM" id="SSF161098">
    <property type="entry name" value="MetI-like"/>
    <property type="match status" value="1"/>
</dbReference>
<dbReference type="GO" id="GO:0005886">
    <property type="term" value="C:plasma membrane"/>
    <property type="evidence" value="ECO:0007669"/>
    <property type="project" value="UniProtKB-SubCell"/>
</dbReference>
<keyword evidence="5 7" id="KW-1133">Transmembrane helix</keyword>
<comment type="subcellular location">
    <subcellularLocation>
        <location evidence="1 7">Cell membrane</location>
        <topology evidence="1 7">Multi-pass membrane protein</topology>
    </subcellularLocation>
</comment>
<evidence type="ECO:0000256" key="2">
    <source>
        <dbReference type="ARBA" id="ARBA00022448"/>
    </source>
</evidence>
<evidence type="ECO:0000256" key="3">
    <source>
        <dbReference type="ARBA" id="ARBA00022475"/>
    </source>
</evidence>
<dbReference type="InterPro" id="IPR035906">
    <property type="entry name" value="MetI-like_sf"/>
</dbReference>
<dbReference type="PROSITE" id="PS50928">
    <property type="entry name" value="ABC_TM1"/>
    <property type="match status" value="1"/>
</dbReference>
<dbReference type="Pfam" id="PF00528">
    <property type="entry name" value="BPD_transp_1"/>
    <property type="match status" value="1"/>
</dbReference>
<gene>
    <name evidence="9" type="ORF">EDC65_1126</name>
</gene>
<sequence length="295" mass="31781">MTDITAEAAGQPEAAPAGRSRLGRILRRHPMMVAGGVVLVTMAVVAAAAPLLAPHDPIELNVVDRLRPPDEDYLLGTDAYGRDMLSRMLYGARVSLIVGLSVAILSTVLGLLIGVVAGYYRLADAILMRIMDGLMAIPGILLAIALMALTRASIEVVILAITIPEVPRVVRLVRAVVLSIREQTYVQAAIAIGTRFPRLMRKHILPNTVAPLVVQATYIFAHAVLVEAYLSFLGVGTPPEIPSWGNIIAEGRLYVQIAFWQVLFPGIALAVMVLSINVLGDGLRDMLDPKMSRRS</sequence>
<feature type="transmembrane region" description="Helical" evidence="7">
    <location>
        <begin position="31"/>
        <end position="53"/>
    </location>
</feature>
<evidence type="ECO:0000313" key="9">
    <source>
        <dbReference type="EMBL" id="ROQ01939.1"/>
    </source>
</evidence>
<keyword evidence="6 7" id="KW-0472">Membrane</keyword>
<dbReference type="Pfam" id="PF12911">
    <property type="entry name" value="OppC_N"/>
    <property type="match status" value="1"/>
</dbReference>
<feature type="transmembrane region" description="Helical" evidence="7">
    <location>
        <begin position="253"/>
        <end position="280"/>
    </location>
</feature>
<dbReference type="EMBL" id="RJKX01000011">
    <property type="protein sequence ID" value="ROQ01939.1"/>
    <property type="molecule type" value="Genomic_DNA"/>
</dbReference>
<dbReference type="Proteomes" id="UP000278222">
    <property type="component" value="Unassembled WGS sequence"/>
</dbReference>
<dbReference type="PANTHER" id="PTHR43386:SF6">
    <property type="entry name" value="ABC TRANSPORTER PERMEASE PROTEIN"/>
    <property type="match status" value="1"/>
</dbReference>
<feature type="transmembrane region" description="Helical" evidence="7">
    <location>
        <begin position="212"/>
        <end position="233"/>
    </location>
</feature>
<dbReference type="OrthoDB" id="9774870at2"/>
<dbReference type="RefSeq" id="WP_123688647.1">
    <property type="nucleotide sequence ID" value="NZ_AP019700.1"/>
</dbReference>
<evidence type="ECO:0000256" key="1">
    <source>
        <dbReference type="ARBA" id="ARBA00004651"/>
    </source>
</evidence>
<dbReference type="InterPro" id="IPR025966">
    <property type="entry name" value="OppC_N"/>
</dbReference>
<protein>
    <submittedName>
        <fullName evidence="9">Peptide/nickel transport system permease protein</fullName>
    </submittedName>
</protein>
<keyword evidence="2 7" id="KW-0813">Transport</keyword>
<dbReference type="GO" id="GO:0055085">
    <property type="term" value="P:transmembrane transport"/>
    <property type="evidence" value="ECO:0007669"/>
    <property type="project" value="InterPro"/>
</dbReference>
<dbReference type="AlphaFoldDB" id="A0A3N1MF42"/>
<dbReference type="Gene3D" id="1.10.3720.10">
    <property type="entry name" value="MetI-like"/>
    <property type="match status" value="1"/>
</dbReference>
<evidence type="ECO:0000256" key="7">
    <source>
        <dbReference type="RuleBase" id="RU363032"/>
    </source>
</evidence>
<reference evidence="9 10" key="1">
    <citation type="submission" date="2018-11" db="EMBL/GenBank/DDBJ databases">
        <title>Genomic Encyclopedia of Type Strains, Phase IV (KMG-IV): sequencing the most valuable type-strain genomes for metagenomic binning, comparative biology and taxonomic classification.</title>
        <authorList>
            <person name="Goeker M."/>
        </authorList>
    </citation>
    <scope>NUCLEOTIDE SEQUENCE [LARGE SCALE GENOMIC DNA]</scope>
    <source>
        <strain evidence="9 10">DSM 5900</strain>
    </source>
</reference>
<evidence type="ECO:0000256" key="6">
    <source>
        <dbReference type="ARBA" id="ARBA00023136"/>
    </source>
</evidence>
<keyword evidence="3" id="KW-1003">Cell membrane</keyword>
<dbReference type="CDD" id="cd06261">
    <property type="entry name" value="TM_PBP2"/>
    <property type="match status" value="1"/>
</dbReference>
<organism evidence="9 10">
    <name type="scientific">Stella humosa</name>
    <dbReference type="NCBI Taxonomy" id="94"/>
    <lineage>
        <taxon>Bacteria</taxon>
        <taxon>Pseudomonadati</taxon>
        <taxon>Pseudomonadota</taxon>
        <taxon>Alphaproteobacteria</taxon>
        <taxon>Rhodospirillales</taxon>
        <taxon>Stellaceae</taxon>
        <taxon>Stella</taxon>
    </lineage>
</organism>
<feature type="transmembrane region" description="Helical" evidence="7">
    <location>
        <begin position="94"/>
        <end position="120"/>
    </location>
</feature>
<comment type="similarity">
    <text evidence="7">Belongs to the binding-protein-dependent transport system permease family.</text>
</comment>
<dbReference type="PANTHER" id="PTHR43386">
    <property type="entry name" value="OLIGOPEPTIDE TRANSPORT SYSTEM PERMEASE PROTEIN APPC"/>
    <property type="match status" value="1"/>
</dbReference>
<feature type="domain" description="ABC transmembrane type-1" evidence="8">
    <location>
        <begin position="96"/>
        <end position="280"/>
    </location>
</feature>
<keyword evidence="4 7" id="KW-0812">Transmembrane</keyword>
<evidence type="ECO:0000259" key="8">
    <source>
        <dbReference type="PROSITE" id="PS50928"/>
    </source>
</evidence>
<evidence type="ECO:0000256" key="5">
    <source>
        <dbReference type="ARBA" id="ARBA00022989"/>
    </source>
</evidence>
<dbReference type="InterPro" id="IPR000515">
    <property type="entry name" value="MetI-like"/>
</dbReference>
<evidence type="ECO:0000313" key="10">
    <source>
        <dbReference type="Proteomes" id="UP000278222"/>
    </source>
</evidence>
<dbReference type="InterPro" id="IPR050366">
    <property type="entry name" value="BP-dependent_transpt_permease"/>
</dbReference>
<comment type="caution">
    <text evidence="9">The sequence shown here is derived from an EMBL/GenBank/DDBJ whole genome shotgun (WGS) entry which is preliminary data.</text>
</comment>
<name>A0A3N1MF42_9PROT</name>
<proteinExistence type="inferred from homology"/>
<evidence type="ECO:0000256" key="4">
    <source>
        <dbReference type="ARBA" id="ARBA00022692"/>
    </source>
</evidence>
<accession>A0A3N1MF42</accession>